<dbReference type="InterPro" id="IPR005269">
    <property type="entry name" value="LOG"/>
</dbReference>
<dbReference type="GO" id="GO:0005829">
    <property type="term" value="C:cytosol"/>
    <property type="evidence" value="ECO:0007669"/>
    <property type="project" value="TreeGrafter"/>
</dbReference>
<keyword evidence="2" id="KW-0203">Cytokinin biosynthesis</keyword>
<evidence type="ECO:0000313" key="3">
    <source>
        <dbReference type="EMBL" id="SDY73764.1"/>
    </source>
</evidence>
<dbReference type="Proteomes" id="UP000199515">
    <property type="component" value="Unassembled WGS sequence"/>
</dbReference>
<name>A0A1H3MBR4_9PSEU</name>
<evidence type="ECO:0000256" key="1">
    <source>
        <dbReference type="ARBA" id="ARBA00006763"/>
    </source>
</evidence>
<organism evidence="3 4">
    <name type="scientific">Amycolatopsis xylanica</name>
    <dbReference type="NCBI Taxonomy" id="589385"/>
    <lineage>
        <taxon>Bacteria</taxon>
        <taxon>Bacillati</taxon>
        <taxon>Actinomycetota</taxon>
        <taxon>Actinomycetes</taxon>
        <taxon>Pseudonocardiales</taxon>
        <taxon>Pseudonocardiaceae</taxon>
        <taxon>Amycolatopsis</taxon>
    </lineage>
</organism>
<sequence length="195" mass="20383">MGRLALMRRICVFCGSQMGNAPEYAAAAAALGTLLASRGIGLVYGGASVGTMGVVADAALAAGGEVIGVIPEALSSVEISHAGLSELHVVADMHERKAKMAALADGFLALPGGAGTLEELFEIWTWAQLGLHAKPLGLVDVAGYYAPLRTFVDHMVTEGFLRPAHRDFILVDPDPAVLLDAFATYKPPAKPTWSR</sequence>
<evidence type="ECO:0000256" key="2">
    <source>
        <dbReference type="RuleBase" id="RU363015"/>
    </source>
</evidence>
<dbReference type="GO" id="GO:0009691">
    <property type="term" value="P:cytokinin biosynthetic process"/>
    <property type="evidence" value="ECO:0007669"/>
    <property type="project" value="UniProtKB-UniRule"/>
</dbReference>
<proteinExistence type="inferred from homology"/>
<keyword evidence="2" id="KW-0378">Hydrolase</keyword>
<comment type="similarity">
    <text evidence="1 2">Belongs to the LOG family.</text>
</comment>
<dbReference type="SUPFAM" id="SSF102405">
    <property type="entry name" value="MCP/YpsA-like"/>
    <property type="match status" value="1"/>
</dbReference>
<comment type="catalytic activity">
    <reaction evidence="2">
        <text>9-ribosyl-trans-zeatin 5'-phosphate + H2O = trans-zeatin + D-ribose 5-phosphate</text>
        <dbReference type="Rhea" id="RHEA:48564"/>
        <dbReference type="ChEBI" id="CHEBI:15377"/>
        <dbReference type="ChEBI" id="CHEBI:16522"/>
        <dbReference type="ChEBI" id="CHEBI:78346"/>
        <dbReference type="ChEBI" id="CHEBI:87947"/>
        <dbReference type="EC" id="3.2.2.n1"/>
    </reaction>
</comment>
<keyword evidence="4" id="KW-1185">Reference proteome</keyword>
<gene>
    <name evidence="3" type="ORF">SAMN05421504_106563</name>
</gene>
<dbReference type="NCBIfam" id="TIGR00730">
    <property type="entry name" value="Rossman fold protein, TIGR00730 family"/>
    <property type="match status" value="1"/>
</dbReference>
<dbReference type="Pfam" id="PF03641">
    <property type="entry name" value="Lysine_decarbox"/>
    <property type="match status" value="1"/>
</dbReference>
<dbReference type="InterPro" id="IPR031100">
    <property type="entry name" value="LOG_fam"/>
</dbReference>
<accession>A0A1H3MBR4</accession>
<evidence type="ECO:0000313" key="4">
    <source>
        <dbReference type="Proteomes" id="UP000199515"/>
    </source>
</evidence>
<reference evidence="3 4" key="1">
    <citation type="submission" date="2016-10" db="EMBL/GenBank/DDBJ databases">
        <authorList>
            <person name="de Groot N.N."/>
        </authorList>
    </citation>
    <scope>NUCLEOTIDE SEQUENCE [LARGE SCALE GENOMIC DNA]</scope>
    <source>
        <strain evidence="3 4">CPCC 202699</strain>
    </source>
</reference>
<protein>
    <recommendedName>
        <fullName evidence="2">Cytokinin riboside 5'-monophosphate phosphoribohydrolase</fullName>
        <ecNumber evidence="2">3.2.2.n1</ecNumber>
    </recommendedName>
</protein>
<dbReference type="STRING" id="589385.SAMN05421504_106563"/>
<dbReference type="PANTHER" id="PTHR31223:SF70">
    <property type="entry name" value="LOG FAMILY PROTEIN YJL055W"/>
    <property type="match status" value="1"/>
</dbReference>
<dbReference type="EC" id="3.2.2.n1" evidence="2"/>
<dbReference type="AlphaFoldDB" id="A0A1H3MBR4"/>
<comment type="catalytic activity">
    <reaction evidence="2">
        <text>N(6)-(dimethylallyl)adenosine 5'-phosphate + H2O = N(6)-dimethylallyladenine + D-ribose 5-phosphate</text>
        <dbReference type="Rhea" id="RHEA:48560"/>
        <dbReference type="ChEBI" id="CHEBI:15377"/>
        <dbReference type="ChEBI" id="CHEBI:17660"/>
        <dbReference type="ChEBI" id="CHEBI:57526"/>
        <dbReference type="ChEBI" id="CHEBI:78346"/>
        <dbReference type="EC" id="3.2.2.n1"/>
    </reaction>
</comment>
<dbReference type="PANTHER" id="PTHR31223">
    <property type="entry name" value="LOG FAMILY PROTEIN YJL055W"/>
    <property type="match status" value="1"/>
</dbReference>
<dbReference type="GO" id="GO:0102682">
    <property type="term" value="F:cytokinin riboside 5'-monophosphate phosphoribohydrolase activity"/>
    <property type="evidence" value="ECO:0007669"/>
    <property type="project" value="RHEA"/>
</dbReference>
<dbReference type="EMBL" id="FNON01000006">
    <property type="protein sequence ID" value="SDY73764.1"/>
    <property type="molecule type" value="Genomic_DNA"/>
</dbReference>
<dbReference type="Gene3D" id="3.40.50.450">
    <property type="match status" value="1"/>
</dbReference>